<name>A0ABR1E6X3_NECAM</name>
<keyword evidence="2" id="KW-1185">Reference proteome</keyword>
<gene>
    <name evidence="1" type="primary">Necator_chrV.g20645</name>
    <name evidence="1" type="ORF">RB195_015852</name>
</gene>
<dbReference type="Proteomes" id="UP001303046">
    <property type="component" value="Unassembled WGS sequence"/>
</dbReference>
<dbReference type="EMBL" id="JAVFWL010000005">
    <property type="protein sequence ID" value="KAK6758288.1"/>
    <property type="molecule type" value="Genomic_DNA"/>
</dbReference>
<proteinExistence type="predicted"/>
<dbReference type="Gene3D" id="3.30.420.10">
    <property type="entry name" value="Ribonuclease H-like superfamily/Ribonuclease H"/>
    <property type="match status" value="1"/>
</dbReference>
<organism evidence="1 2">
    <name type="scientific">Necator americanus</name>
    <name type="common">Human hookworm</name>
    <dbReference type="NCBI Taxonomy" id="51031"/>
    <lineage>
        <taxon>Eukaryota</taxon>
        <taxon>Metazoa</taxon>
        <taxon>Ecdysozoa</taxon>
        <taxon>Nematoda</taxon>
        <taxon>Chromadorea</taxon>
        <taxon>Rhabditida</taxon>
        <taxon>Rhabditina</taxon>
        <taxon>Rhabditomorpha</taxon>
        <taxon>Strongyloidea</taxon>
        <taxon>Ancylostomatidae</taxon>
        <taxon>Bunostominae</taxon>
        <taxon>Necator</taxon>
    </lineage>
</organism>
<comment type="caution">
    <text evidence="1">The sequence shown here is derived from an EMBL/GenBank/DDBJ whole genome shotgun (WGS) entry which is preliminary data.</text>
</comment>
<protein>
    <recommendedName>
        <fullName evidence="3">Transposase</fullName>
    </recommendedName>
</protein>
<evidence type="ECO:0000313" key="2">
    <source>
        <dbReference type="Proteomes" id="UP001303046"/>
    </source>
</evidence>
<reference evidence="1 2" key="1">
    <citation type="submission" date="2023-08" db="EMBL/GenBank/DDBJ databases">
        <title>A Necator americanus chromosomal reference genome.</title>
        <authorList>
            <person name="Ilik V."/>
            <person name="Petrzelkova K.J."/>
            <person name="Pardy F."/>
            <person name="Fuh T."/>
            <person name="Niatou-Singa F.S."/>
            <person name="Gouil Q."/>
            <person name="Baker L."/>
            <person name="Ritchie M.E."/>
            <person name="Jex A.R."/>
            <person name="Gazzola D."/>
            <person name="Li H."/>
            <person name="Toshio Fujiwara R."/>
            <person name="Zhan B."/>
            <person name="Aroian R.V."/>
            <person name="Pafco B."/>
            <person name="Schwarz E.M."/>
        </authorList>
    </citation>
    <scope>NUCLEOTIDE SEQUENCE [LARGE SCALE GENOMIC DNA]</scope>
    <source>
        <strain evidence="1 2">Aroian</strain>
        <tissue evidence="1">Whole animal</tissue>
    </source>
</reference>
<accession>A0ABR1E6X3</accession>
<dbReference type="InterPro" id="IPR036397">
    <property type="entry name" value="RNaseH_sf"/>
</dbReference>
<sequence>MDSIADVVQLISDGSYWFNDADERQQWRIPDKNGKWQFNINSDVYLAQLDRLNAAIEAKRPRKKNHIVFHHDNARPHVELRVIESIADKG</sequence>
<evidence type="ECO:0008006" key="3">
    <source>
        <dbReference type="Google" id="ProtNLM"/>
    </source>
</evidence>
<evidence type="ECO:0000313" key="1">
    <source>
        <dbReference type="EMBL" id="KAK6758288.1"/>
    </source>
</evidence>